<dbReference type="InterPro" id="IPR007420">
    <property type="entry name" value="DUF465"/>
</dbReference>
<evidence type="ECO:0000313" key="1">
    <source>
        <dbReference type="EMBL" id="QIK77869.1"/>
    </source>
</evidence>
<dbReference type="Proteomes" id="UP000503222">
    <property type="component" value="Chromosome"/>
</dbReference>
<dbReference type="EMBL" id="CP049869">
    <property type="protein sequence ID" value="QIK77869.1"/>
    <property type="molecule type" value="Genomic_DNA"/>
</dbReference>
<dbReference type="RefSeq" id="WP_166410264.1">
    <property type="nucleotide sequence ID" value="NZ_CP049869.1"/>
</dbReference>
<protein>
    <submittedName>
        <fullName evidence="1">YdcH family protein</fullName>
    </submittedName>
</protein>
<dbReference type="InterPro" id="IPR038444">
    <property type="entry name" value="DUF465_sf"/>
</dbReference>
<proteinExistence type="predicted"/>
<gene>
    <name evidence="1" type="ORF">G7077_02020</name>
</gene>
<evidence type="ECO:0000313" key="2">
    <source>
        <dbReference type="Proteomes" id="UP000503222"/>
    </source>
</evidence>
<organism evidence="1 2">
    <name type="scientific">Sphingomonas piscis</name>
    <dbReference type="NCBI Taxonomy" id="2714943"/>
    <lineage>
        <taxon>Bacteria</taxon>
        <taxon>Pseudomonadati</taxon>
        <taxon>Pseudomonadota</taxon>
        <taxon>Alphaproteobacteria</taxon>
        <taxon>Sphingomonadales</taxon>
        <taxon>Sphingomonadaceae</taxon>
        <taxon>Sphingomonas</taxon>
    </lineage>
</organism>
<accession>A0A6G7YMA0</accession>
<sequence length="57" mass="7169">MNPRLYRLLEKHQRIDEQLRMEQRRTFPDWVALLRLKRTKLRIKDVIHRFTRRAAQA</sequence>
<reference evidence="1 2" key="1">
    <citation type="submission" date="2020-03" db="EMBL/GenBank/DDBJ databases">
        <title>Sphingomonas sp. nov., isolated from fish.</title>
        <authorList>
            <person name="Hyun D.-W."/>
            <person name="Bae J.-W."/>
        </authorList>
    </citation>
    <scope>NUCLEOTIDE SEQUENCE [LARGE SCALE GENOMIC DNA]</scope>
    <source>
        <strain evidence="1 2">HDW15B</strain>
    </source>
</reference>
<dbReference type="AlphaFoldDB" id="A0A6G7YMA0"/>
<name>A0A6G7YMA0_9SPHN</name>
<dbReference type="Gene3D" id="6.10.280.50">
    <property type="match status" value="1"/>
</dbReference>
<dbReference type="Pfam" id="PF04325">
    <property type="entry name" value="DUF465"/>
    <property type="match status" value="1"/>
</dbReference>
<keyword evidence="2" id="KW-1185">Reference proteome</keyword>
<dbReference type="KEGG" id="spii:G7077_02020"/>